<dbReference type="Proteomes" id="UP000274122">
    <property type="component" value="Chromosome"/>
</dbReference>
<keyword evidence="2" id="KW-1185">Reference proteome</keyword>
<evidence type="ECO:0000313" key="1">
    <source>
        <dbReference type="EMBL" id="VEB98307.1"/>
    </source>
</evidence>
<reference evidence="1 2" key="1">
    <citation type="submission" date="2018-12" db="EMBL/GenBank/DDBJ databases">
        <authorList>
            <consortium name="Pathogen Informatics"/>
        </authorList>
    </citation>
    <scope>NUCLEOTIDE SEQUENCE [LARGE SCALE GENOMIC DNA]</scope>
    <source>
        <strain evidence="1 2">NCTC11466</strain>
    </source>
</reference>
<dbReference type="RefSeq" id="WP_126356552.1">
    <property type="nucleotide sequence ID" value="NZ_LR134201.1"/>
</dbReference>
<name>A0A3S4J3B7_9ENTR</name>
<dbReference type="OrthoDB" id="6504853at2"/>
<dbReference type="AlphaFoldDB" id="A0A3S4J3B7"/>
<gene>
    <name evidence="1" type="ORF">NCTC11466_02603</name>
</gene>
<dbReference type="EMBL" id="LR134201">
    <property type="protein sequence ID" value="VEB98307.1"/>
    <property type="molecule type" value="Genomic_DNA"/>
</dbReference>
<sequence length="120" mass="13282">MHPLLRYTFVLLTIVTLNGCTLARVSESGHAKEVNNLHAVGLSLDTARQKALQDGFSCDAPKSNISVQIDGIVRKSTTLECGKKSPEVFCPQYRYVIFNADANSQIIYAVGKRIDPHRCF</sequence>
<evidence type="ECO:0000313" key="2">
    <source>
        <dbReference type="Proteomes" id="UP000274122"/>
    </source>
</evidence>
<organism evidence="1 2">
    <name type="scientific">Cedecea lapagei</name>
    <dbReference type="NCBI Taxonomy" id="158823"/>
    <lineage>
        <taxon>Bacteria</taxon>
        <taxon>Pseudomonadati</taxon>
        <taxon>Pseudomonadota</taxon>
        <taxon>Gammaproteobacteria</taxon>
        <taxon>Enterobacterales</taxon>
        <taxon>Enterobacteriaceae</taxon>
        <taxon>Cedecea</taxon>
    </lineage>
</organism>
<proteinExistence type="predicted"/>
<dbReference type="KEGG" id="clap:NCTC11466_02603"/>
<protein>
    <submittedName>
        <fullName evidence="1">Uncharacterized protein</fullName>
    </submittedName>
</protein>
<accession>A0A3S4J3B7</accession>